<gene>
    <name evidence="3" type="ORF">WMQ36_23825</name>
</gene>
<evidence type="ECO:0000256" key="2">
    <source>
        <dbReference type="SAM" id="MobiDB-lite"/>
    </source>
</evidence>
<evidence type="ECO:0000313" key="4">
    <source>
        <dbReference type="Proteomes" id="UP001454086"/>
    </source>
</evidence>
<dbReference type="EMBL" id="JBBMFM010000141">
    <property type="protein sequence ID" value="MEQ2427997.1"/>
    <property type="molecule type" value="Genomic_DNA"/>
</dbReference>
<organism evidence="3 4">
    <name type="scientific">Enterocloster hominis</name>
    <name type="common">ex Hitch et al. 2024</name>
    <dbReference type="NCBI Taxonomy" id="1917870"/>
    <lineage>
        <taxon>Bacteria</taxon>
        <taxon>Bacillati</taxon>
        <taxon>Bacillota</taxon>
        <taxon>Clostridia</taxon>
        <taxon>Lachnospirales</taxon>
        <taxon>Lachnospiraceae</taxon>
        <taxon>Enterocloster</taxon>
    </lineage>
</organism>
<proteinExistence type="predicted"/>
<dbReference type="Proteomes" id="UP001454086">
    <property type="component" value="Unassembled WGS sequence"/>
</dbReference>
<keyword evidence="1" id="KW-0175">Coiled coil</keyword>
<name>A0ABV1DC91_9FIRM</name>
<reference evidence="3 4" key="1">
    <citation type="submission" date="2024-03" db="EMBL/GenBank/DDBJ databases">
        <title>Human intestinal bacterial collection.</title>
        <authorList>
            <person name="Pauvert C."/>
            <person name="Hitch T.C.A."/>
            <person name="Clavel T."/>
        </authorList>
    </citation>
    <scope>NUCLEOTIDE SEQUENCE [LARGE SCALE GENOMIC DNA]</scope>
    <source>
        <strain evidence="3 4">CLA-SR-H021</strain>
    </source>
</reference>
<comment type="caution">
    <text evidence="3">The sequence shown here is derived from an EMBL/GenBank/DDBJ whole genome shotgun (WGS) entry which is preliminary data.</text>
</comment>
<dbReference type="RefSeq" id="WP_050927373.1">
    <property type="nucleotide sequence ID" value="NZ_JBBMFM010000141.1"/>
</dbReference>
<feature type="compositionally biased region" description="Gly residues" evidence="2">
    <location>
        <begin position="279"/>
        <end position="293"/>
    </location>
</feature>
<protein>
    <submittedName>
        <fullName evidence="3">Uncharacterized protein</fullName>
    </submittedName>
</protein>
<accession>A0ABV1DC91</accession>
<feature type="region of interest" description="Disordered" evidence="2">
    <location>
        <begin position="31"/>
        <end position="90"/>
    </location>
</feature>
<feature type="region of interest" description="Disordered" evidence="2">
    <location>
        <begin position="277"/>
        <end position="318"/>
    </location>
</feature>
<evidence type="ECO:0000256" key="1">
    <source>
        <dbReference type="SAM" id="Coils"/>
    </source>
</evidence>
<sequence length="318" mass="34083">MGGLIGLSGQPFKGMENSLLRLSRLRGAKEGNLQGQDALGKKAQGQDVLGQKAQGQDVPGQKVPGQKVNGEMSETEGNARTDRFQWSGNRGLPEDMLSGNLMGSSGKTLDESAVKAGVIQVSTQSSFQVSKQYGKMASARSTAQVQQVMGDIQQSIIRLKTAAVYGDDEQRVKAARAVRSLQKLLGRGGRKLRRLNREKLKQCAQKKAQKQREERKSRRLKLELKRMRSAGKGSDYTLVQEGMADEAYIRGYRRYRMARDAYGQPVPGTGNMTAPVLPGGMGNGTDSGMGSSVGSGVAAESGGEIIQGEVVVSSDSSL</sequence>
<keyword evidence="4" id="KW-1185">Reference proteome</keyword>
<feature type="coiled-coil region" evidence="1">
    <location>
        <begin position="196"/>
        <end position="230"/>
    </location>
</feature>
<evidence type="ECO:0000313" key="3">
    <source>
        <dbReference type="EMBL" id="MEQ2427997.1"/>
    </source>
</evidence>
<feature type="compositionally biased region" description="Low complexity" evidence="2">
    <location>
        <begin position="294"/>
        <end position="304"/>
    </location>
</feature>